<dbReference type="AlphaFoldDB" id="Q2R540"/>
<feature type="compositionally biased region" description="Basic and acidic residues" evidence="1">
    <location>
        <begin position="42"/>
        <end position="51"/>
    </location>
</feature>
<evidence type="ECO:0000256" key="1">
    <source>
        <dbReference type="SAM" id="MobiDB-lite"/>
    </source>
</evidence>
<evidence type="ECO:0000313" key="3">
    <source>
        <dbReference type="Proteomes" id="UP000000763"/>
    </source>
</evidence>
<name>Q2R540_ORYSJ</name>
<gene>
    <name evidence="2" type="ordered locus">LOC_Os11g26330</name>
</gene>
<reference evidence="3" key="2">
    <citation type="journal article" date="2008" name="Nucleic Acids Res.">
        <title>The rice annotation project database (RAP-DB): 2008 update.</title>
        <authorList>
            <consortium name="The rice annotation project (RAP)"/>
        </authorList>
    </citation>
    <scope>GENOME REANNOTATION</scope>
    <source>
        <strain evidence="3">cv. Nipponbare</strain>
    </source>
</reference>
<reference evidence="3" key="1">
    <citation type="journal article" date="2005" name="Nature">
        <title>The map-based sequence of the rice genome.</title>
        <authorList>
            <consortium name="International rice genome sequencing project (IRGSP)"/>
            <person name="Matsumoto T."/>
            <person name="Wu J."/>
            <person name="Kanamori H."/>
            <person name="Katayose Y."/>
            <person name="Fujisawa M."/>
            <person name="Namiki N."/>
            <person name="Mizuno H."/>
            <person name="Yamamoto K."/>
            <person name="Antonio B.A."/>
            <person name="Baba T."/>
            <person name="Sakata K."/>
            <person name="Nagamura Y."/>
            <person name="Aoki H."/>
            <person name="Arikawa K."/>
            <person name="Arita K."/>
            <person name="Bito T."/>
            <person name="Chiden Y."/>
            <person name="Fujitsuka N."/>
            <person name="Fukunaka R."/>
            <person name="Hamada M."/>
            <person name="Harada C."/>
            <person name="Hayashi A."/>
            <person name="Hijishita S."/>
            <person name="Honda M."/>
            <person name="Hosokawa S."/>
            <person name="Ichikawa Y."/>
            <person name="Idonuma A."/>
            <person name="Iijima M."/>
            <person name="Ikeda M."/>
            <person name="Ikeno M."/>
            <person name="Ito K."/>
            <person name="Ito S."/>
            <person name="Ito T."/>
            <person name="Ito Y."/>
            <person name="Ito Y."/>
            <person name="Iwabuchi A."/>
            <person name="Kamiya K."/>
            <person name="Karasawa W."/>
            <person name="Kurita K."/>
            <person name="Katagiri S."/>
            <person name="Kikuta A."/>
            <person name="Kobayashi H."/>
            <person name="Kobayashi N."/>
            <person name="Machita K."/>
            <person name="Maehara T."/>
            <person name="Masukawa M."/>
            <person name="Mizubayashi T."/>
            <person name="Mukai Y."/>
            <person name="Nagasaki H."/>
            <person name="Nagata Y."/>
            <person name="Naito S."/>
            <person name="Nakashima M."/>
            <person name="Nakama Y."/>
            <person name="Nakamichi Y."/>
            <person name="Nakamura M."/>
            <person name="Meguro A."/>
            <person name="Negishi M."/>
            <person name="Ohta I."/>
            <person name="Ohta T."/>
            <person name="Okamoto M."/>
            <person name="Ono N."/>
            <person name="Saji S."/>
            <person name="Sakaguchi M."/>
            <person name="Sakai K."/>
            <person name="Shibata M."/>
            <person name="Shimokawa T."/>
            <person name="Song J."/>
            <person name="Takazaki Y."/>
            <person name="Terasawa K."/>
            <person name="Tsugane M."/>
            <person name="Tsuji K."/>
            <person name="Ueda S."/>
            <person name="Waki K."/>
            <person name="Yamagata H."/>
            <person name="Yamamoto M."/>
            <person name="Yamamoto S."/>
            <person name="Yamane H."/>
            <person name="Yoshiki S."/>
            <person name="Yoshihara R."/>
            <person name="Yukawa K."/>
            <person name="Zhong H."/>
            <person name="Yano M."/>
            <person name="Yuan Q."/>
            <person name="Ouyang S."/>
            <person name="Liu J."/>
            <person name="Jones K.M."/>
            <person name="Gansberger K."/>
            <person name="Moffat K."/>
            <person name="Hill J."/>
            <person name="Bera J."/>
            <person name="Fadrosh D."/>
            <person name="Jin S."/>
            <person name="Johri S."/>
            <person name="Kim M."/>
            <person name="Overton L."/>
            <person name="Reardon M."/>
            <person name="Tsitrin T."/>
            <person name="Vuong H."/>
            <person name="Weaver B."/>
            <person name="Ciecko A."/>
            <person name="Tallon L."/>
            <person name="Jackson J."/>
            <person name="Pai G."/>
            <person name="Aken S.V."/>
            <person name="Utterback T."/>
            <person name="Reidmuller S."/>
            <person name="Feldblyum T."/>
            <person name="Hsiao J."/>
            <person name="Zismann V."/>
            <person name="Iobst S."/>
            <person name="de Vazeille A.R."/>
            <person name="Buell C.R."/>
            <person name="Ying K."/>
            <person name="Li Y."/>
            <person name="Lu T."/>
            <person name="Huang Y."/>
            <person name="Zhao Q."/>
            <person name="Feng Q."/>
            <person name="Zhang L."/>
            <person name="Zhu J."/>
            <person name="Weng Q."/>
            <person name="Mu J."/>
            <person name="Lu Y."/>
            <person name="Fan D."/>
            <person name="Liu Y."/>
            <person name="Guan J."/>
            <person name="Zhang Y."/>
            <person name="Yu S."/>
            <person name="Liu X."/>
            <person name="Zhang Y."/>
            <person name="Hong G."/>
            <person name="Han B."/>
            <person name="Choisne N."/>
            <person name="Demange N."/>
            <person name="Orjeda G."/>
            <person name="Samain S."/>
            <person name="Cattolico L."/>
            <person name="Pelletier E."/>
            <person name="Couloux A."/>
            <person name="Segurens B."/>
            <person name="Wincker P."/>
            <person name="D'Hont A."/>
            <person name="Scarpelli C."/>
            <person name="Weissenbach J."/>
            <person name="Salanoubat M."/>
            <person name="Quetier F."/>
            <person name="Yu Y."/>
            <person name="Kim H.R."/>
            <person name="Rambo T."/>
            <person name="Currie J."/>
            <person name="Collura K."/>
            <person name="Luo M."/>
            <person name="Yang T."/>
            <person name="Ammiraju J.S.S."/>
            <person name="Engler F."/>
            <person name="Soderlund C."/>
            <person name="Wing R.A."/>
            <person name="Palmer L.E."/>
            <person name="de la Bastide M."/>
            <person name="Spiegel L."/>
            <person name="Nascimento L."/>
            <person name="Zutavern T."/>
            <person name="O'Shaughnessy A."/>
            <person name="Dike S."/>
            <person name="Dedhia N."/>
            <person name="Preston R."/>
            <person name="Balija V."/>
            <person name="McCombie W.R."/>
            <person name="Chow T."/>
            <person name="Chen H."/>
            <person name="Chung M."/>
            <person name="Chen C."/>
            <person name="Shaw J."/>
            <person name="Wu H."/>
            <person name="Hsiao K."/>
            <person name="Chao Y."/>
            <person name="Chu M."/>
            <person name="Cheng C."/>
            <person name="Hour A."/>
            <person name="Lee P."/>
            <person name="Lin S."/>
            <person name="Lin Y."/>
            <person name="Liou J."/>
            <person name="Liu S."/>
            <person name="Hsing Y."/>
            <person name="Raghuvanshi S."/>
            <person name="Mohanty A."/>
            <person name="Bharti A.K."/>
            <person name="Gaur A."/>
            <person name="Gupta V."/>
            <person name="Kumar D."/>
            <person name="Ravi V."/>
            <person name="Vij S."/>
            <person name="Kapur A."/>
            <person name="Khurana P."/>
            <person name="Khurana P."/>
            <person name="Khurana J.P."/>
            <person name="Tyagi A.K."/>
            <person name="Gaikwad K."/>
            <person name="Singh A."/>
            <person name="Dalal V."/>
            <person name="Srivastava S."/>
            <person name="Dixit A."/>
            <person name="Pal A.K."/>
            <person name="Ghazi I.A."/>
            <person name="Yadav M."/>
            <person name="Pandit A."/>
            <person name="Bhargava A."/>
            <person name="Sureshbabu K."/>
            <person name="Batra K."/>
            <person name="Sharma T.R."/>
            <person name="Mohapatra T."/>
            <person name="Singh N.K."/>
            <person name="Messing J."/>
            <person name="Nelson A.B."/>
            <person name="Fuks G."/>
            <person name="Kavchok S."/>
            <person name="Keizer G."/>
            <person name="Linton E."/>
            <person name="Llaca V."/>
            <person name="Song R."/>
            <person name="Tanyolac B."/>
            <person name="Young S."/>
            <person name="Ho-Il K."/>
            <person name="Hahn J.H."/>
            <person name="Sangsakoo G."/>
            <person name="Vanavichit A."/>
            <person name="de Mattos Luiz.A.T."/>
            <person name="Zimmer P.D."/>
            <person name="Malone G."/>
            <person name="Dellagostin O."/>
            <person name="de Oliveira A.C."/>
            <person name="Bevan M."/>
            <person name="Bancroft I."/>
            <person name="Minx P."/>
            <person name="Cordum H."/>
            <person name="Wilson R."/>
            <person name="Cheng Z."/>
            <person name="Jin W."/>
            <person name="Jiang J."/>
            <person name="Leong S.A."/>
            <person name="Iwama H."/>
            <person name="Gojobori T."/>
            <person name="Itoh T."/>
            <person name="Niimura Y."/>
            <person name="Fujii Y."/>
            <person name="Habara T."/>
            <person name="Sakai H."/>
            <person name="Sato Y."/>
            <person name="Wilson G."/>
            <person name="Kumar K."/>
            <person name="McCouch S."/>
            <person name="Juretic N."/>
            <person name="Hoen D."/>
            <person name="Wright S."/>
            <person name="Bruskiewich R."/>
            <person name="Bureau T."/>
            <person name="Miyao A."/>
            <person name="Hirochika H."/>
            <person name="Nishikawa T."/>
            <person name="Kadowaki K."/>
            <person name="Sugiura M."/>
            <person name="Burr B."/>
            <person name="Sasaki T."/>
        </authorList>
    </citation>
    <scope>NUCLEOTIDE SEQUENCE [LARGE SCALE GENOMIC DNA]</scope>
    <source>
        <strain evidence="3">cv. Nipponbare</strain>
    </source>
</reference>
<dbReference type="EMBL" id="AC147925">
    <property type="protein sequence ID" value="AAX96163.1"/>
    <property type="molecule type" value="Genomic_DNA"/>
</dbReference>
<organism evidence="2 3">
    <name type="scientific">Oryza sativa subsp. japonica</name>
    <name type="common">Rice</name>
    <dbReference type="NCBI Taxonomy" id="39947"/>
    <lineage>
        <taxon>Eukaryota</taxon>
        <taxon>Viridiplantae</taxon>
        <taxon>Streptophyta</taxon>
        <taxon>Embryophyta</taxon>
        <taxon>Tracheophyta</taxon>
        <taxon>Spermatophyta</taxon>
        <taxon>Magnoliopsida</taxon>
        <taxon>Liliopsida</taxon>
        <taxon>Poales</taxon>
        <taxon>Poaceae</taxon>
        <taxon>BOP clade</taxon>
        <taxon>Oryzoideae</taxon>
        <taxon>Oryzeae</taxon>
        <taxon>Oryzinae</taxon>
        <taxon>Oryza</taxon>
        <taxon>Oryza sativa</taxon>
    </lineage>
</organism>
<proteinExistence type="predicted"/>
<protein>
    <submittedName>
        <fullName evidence="2">Retrotransposon protein, putative, Ty3-gypsy sub-class</fullName>
    </submittedName>
</protein>
<evidence type="ECO:0000313" key="2">
    <source>
        <dbReference type="EMBL" id="AAX96163.1"/>
    </source>
</evidence>
<sequence length="127" mass="14033">MTGTAAAHGWSDGDDGGARSMALGLFRRRETKARVAAGRGELGGRFKGASERRRRPTATGGEKERSGFGGKRPIRFDLESTNFQSEKDDDSIREKIEWIAEIVSPQSIRPEKERSDRIWKAAAAAQR</sequence>
<dbReference type="Proteomes" id="UP000000763">
    <property type="component" value="Chromosome 11"/>
</dbReference>
<feature type="region of interest" description="Disordered" evidence="1">
    <location>
        <begin position="36"/>
        <end position="74"/>
    </location>
</feature>
<accession>Q2R540</accession>